<dbReference type="RefSeq" id="WP_249334487.1">
    <property type="nucleotide sequence ID" value="NZ_JACRSY010000057.1"/>
</dbReference>
<evidence type="ECO:0000313" key="1">
    <source>
        <dbReference type="EMBL" id="MBC8581527.1"/>
    </source>
</evidence>
<proteinExistence type="predicted"/>
<sequence>MYHVEHRGLAHRTYERAAGKPYEVSCQTGKFLWTYVEMMPFARALPHYPLQSWCKSNG</sequence>
<gene>
    <name evidence="1" type="ORF">H8718_18755</name>
</gene>
<evidence type="ECO:0000313" key="2">
    <source>
        <dbReference type="Proteomes" id="UP000655830"/>
    </source>
</evidence>
<dbReference type="AlphaFoldDB" id="A0A926IFA8"/>
<dbReference type="Proteomes" id="UP000655830">
    <property type="component" value="Unassembled WGS sequence"/>
</dbReference>
<accession>A0A926IFA8</accession>
<keyword evidence="2" id="KW-1185">Reference proteome</keyword>
<reference evidence="1" key="1">
    <citation type="submission" date="2020-08" db="EMBL/GenBank/DDBJ databases">
        <title>Genome public.</title>
        <authorList>
            <person name="Liu C."/>
            <person name="Sun Q."/>
        </authorList>
    </citation>
    <scope>NUCLEOTIDE SEQUENCE</scope>
    <source>
        <strain evidence="1">NSJ-12</strain>
    </source>
</reference>
<protein>
    <submittedName>
        <fullName evidence="1">Uncharacterized protein</fullName>
    </submittedName>
</protein>
<comment type="caution">
    <text evidence="1">The sequence shown here is derived from an EMBL/GenBank/DDBJ whole genome shotgun (WGS) entry which is preliminary data.</text>
</comment>
<organism evidence="1 2">
    <name type="scientific">Zhenhengia yiwuensis</name>
    <dbReference type="NCBI Taxonomy" id="2763666"/>
    <lineage>
        <taxon>Bacteria</taxon>
        <taxon>Bacillati</taxon>
        <taxon>Bacillota</taxon>
        <taxon>Clostridia</taxon>
        <taxon>Lachnospirales</taxon>
        <taxon>Lachnospiraceae</taxon>
        <taxon>Zhenhengia</taxon>
    </lineage>
</organism>
<dbReference type="EMBL" id="JACRSY010000057">
    <property type="protein sequence ID" value="MBC8581527.1"/>
    <property type="molecule type" value="Genomic_DNA"/>
</dbReference>
<name>A0A926IFA8_9FIRM</name>